<evidence type="ECO:0000313" key="2">
    <source>
        <dbReference type="EMBL" id="GAA0388819.1"/>
    </source>
</evidence>
<reference evidence="2 3" key="1">
    <citation type="journal article" date="2019" name="Int. J. Syst. Evol. Microbiol.">
        <title>The Global Catalogue of Microorganisms (GCM) 10K type strain sequencing project: providing services to taxonomists for standard genome sequencing and annotation.</title>
        <authorList>
            <consortium name="The Broad Institute Genomics Platform"/>
            <consortium name="The Broad Institute Genome Sequencing Center for Infectious Disease"/>
            <person name="Wu L."/>
            <person name="Ma J."/>
        </authorList>
    </citation>
    <scope>NUCLEOTIDE SEQUENCE [LARGE SCALE GENOMIC DNA]</scope>
    <source>
        <strain evidence="2 3">JCM 13476</strain>
    </source>
</reference>
<dbReference type="EMBL" id="BAAAEJ010000007">
    <property type="protein sequence ID" value="GAA0388819.1"/>
    <property type="molecule type" value="Genomic_DNA"/>
</dbReference>
<dbReference type="Pfam" id="PF18950">
    <property type="entry name" value="DUF5694"/>
    <property type="match status" value="1"/>
</dbReference>
<feature type="chain" id="PRO_5046923513" evidence="1">
    <location>
        <begin position="22"/>
        <end position="361"/>
    </location>
</feature>
<evidence type="ECO:0000256" key="1">
    <source>
        <dbReference type="SAM" id="SignalP"/>
    </source>
</evidence>
<name>A0ABN0YAB6_9CAUL</name>
<dbReference type="Proteomes" id="UP001500791">
    <property type="component" value="Unassembled WGS sequence"/>
</dbReference>
<evidence type="ECO:0000313" key="3">
    <source>
        <dbReference type="Proteomes" id="UP001500791"/>
    </source>
</evidence>
<gene>
    <name evidence="2" type="ORF">GCM10009093_14360</name>
</gene>
<protein>
    <submittedName>
        <fullName evidence="2">DUF5694 domain-containing protein</fullName>
    </submittedName>
</protein>
<dbReference type="RefSeq" id="WP_167176330.1">
    <property type="nucleotide sequence ID" value="NZ_BAAAEJ010000007.1"/>
</dbReference>
<feature type="signal peptide" evidence="1">
    <location>
        <begin position="1"/>
        <end position="21"/>
    </location>
</feature>
<keyword evidence="3" id="KW-1185">Reference proteome</keyword>
<proteinExistence type="predicted"/>
<dbReference type="InterPro" id="IPR043749">
    <property type="entry name" value="DUF5694"/>
</dbReference>
<comment type="caution">
    <text evidence="2">The sequence shown here is derived from an EMBL/GenBank/DDBJ whole genome shotgun (WGS) entry which is preliminary data.</text>
</comment>
<sequence>MRSVFLAFTALFALGATAATAQDYHPAFQPGQYKGPPAGRVNEVMVLGTPHLSGLPDTFRAEQLNPLLDRLAAWQPTAISIENVSGLQCDAMRRMPTRYAAALRGYCDDTTAAEAASGMDVPAANVEVERILAEWPHAPTAAQRRQLALTFLAAGEAPSAIVQWLRLNEADRVAQDGLTEELVTALNTRMVQKNETELVAAKLAARLGQERLWAVDDHTASWHIPAGETRAYGANLRGVWNNPVANASKEAHQALNARVDQPDGIMDIYRDANTAESALGAYQADFGPNHMEPSEQAYGRRYLSYWETRNLRMVANIREVLGREPGTRMLTLVGASHKGYYEAYLDQMHDVHVVSTDTVLR</sequence>
<accession>A0ABN0YAB6</accession>
<keyword evidence="1" id="KW-0732">Signal</keyword>
<organism evidence="2 3">
    <name type="scientific">Brevundimonas terrae</name>
    <dbReference type="NCBI Taxonomy" id="363631"/>
    <lineage>
        <taxon>Bacteria</taxon>
        <taxon>Pseudomonadati</taxon>
        <taxon>Pseudomonadota</taxon>
        <taxon>Alphaproteobacteria</taxon>
        <taxon>Caulobacterales</taxon>
        <taxon>Caulobacteraceae</taxon>
        <taxon>Brevundimonas</taxon>
    </lineage>
</organism>